<dbReference type="Pfam" id="PF01902">
    <property type="entry name" value="Diphthami_syn_2"/>
    <property type="match status" value="1"/>
</dbReference>
<evidence type="ECO:0000259" key="1">
    <source>
        <dbReference type="Pfam" id="PF00733"/>
    </source>
</evidence>
<dbReference type="InterPro" id="IPR001962">
    <property type="entry name" value="Asn_synthase"/>
</dbReference>
<dbReference type="GO" id="GO:0017183">
    <property type="term" value="P:protein histidyl modification to diphthamide"/>
    <property type="evidence" value="ECO:0007669"/>
    <property type="project" value="TreeGrafter"/>
</dbReference>
<evidence type="ECO:0000313" key="6">
    <source>
        <dbReference type="Proteomes" id="UP000278252"/>
    </source>
</evidence>
<dbReference type="Gene3D" id="3.90.1490.10">
    <property type="entry name" value="putative n-type atp pyrophosphatase, domain 2"/>
    <property type="match status" value="1"/>
</dbReference>
<accession>A0A1X7MVM7</accession>
<keyword evidence="3" id="KW-0436">Ligase</keyword>
<dbReference type="AlphaFoldDB" id="A0A1X7MVM7"/>
<dbReference type="SUPFAM" id="SSF52402">
    <property type="entry name" value="Adenine nucleotide alpha hydrolases-like"/>
    <property type="match status" value="2"/>
</dbReference>
<feature type="domain" description="Asparagine synthetase" evidence="1">
    <location>
        <begin position="236"/>
        <end position="378"/>
    </location>
</feature>
<dbReference type="InterPro" id="IPR002761">
    <property type="entry name" value="Diphthami_syn_dom"/>
</dbReference>
<proteinExistence type="predicted"/>
<dbReference type="SUPFAM" id="SSF56235">
    <property type="entry name" value="N-terminal nucleophile aminohydrolases (Ntn hydrolases)"/>
    <property type="match status" value="1"/>
</dbReference>
<gene>
    <name evidence="3" type="ORF">EFE41_07035</name>
    <name evidence="4" type="ORF">SAMN06264941_0042</name>
</gene>
<feature type="domain" description="Diphthamide synthase" evidence="2">
    <location>
        <begin position="499"/>
        <end position="706"/>
    </location>
</feature>
<dbReference type="CDD" id="cd01994">
    <property type="entry name" value="AANH_PF0828-like"/>
    <property type="match status" value="1"/>
</dbReference>
<dbReference type="Pfam" id="PF00733">
    <property type="entry name" value="Asn_synthase"/>
    <property type="match status" value="1"/>
</dbReference>
<keyword evidence="5" id="KW-1185">Reference proteome</keyword>
<dbReference type="EC" id="6.3.1.14" evidence="3"/>
<dbReference type="EMBL" id="FXBN01000001">
    <property type="protein sequence ID" value="SMH28448.1"/>
    <property type="molecule type" value="Genomic_DNA"/>
</dbReference>
<dbReference type="Gene3D" id="3.60.20.10">
    <property type="entry name" value="Glutamine Phosphoribosylpyrophosphate, subunit 1, domain 1"/>
    <property type="match status" value="1"/>
</dbReference>
<dbReference type="NCBIfam" id="TIGR00290">
    <property type="entry name" value="MJ0570_dom"/>
    <property type="match status" value="1"/>
</dbReference>
<reference evidence="5" key="2">
    <citation type="submission" date="2017-04" db="EMBL/GenBank/DDBJ databases">
        <authorList>
            <person name="Varghese N."/>
            <person name="Submissions S."/>
        </authorList>
    </citation>
    <scope>NUCLEOTIDE SEQUENCE [LARGE SCALE GENOMIC DNA]</scope>
    <source>
        <strain evidence="5">FDF-1</strain>
    </source>
</reference>
<dbReference type="Gene3D" id="3.40.50.620">
    <property type="entry name" value="HUPs"/>
    <property type="match status" value="2"/>
</dbReference>
<dbReference type="GO" id="GO:0017178">
    <property type="term" value="F:diphthine-ammonia ligase activity"/>
    <property type="evidence" value="ECO:0007669"/>
    <property type="project" value="UniProtKB-EC"/>
</dbReference>
<dbReference type="GO" id="GO:0004066">
    <property type="term" value="F:asparagine synthase (glutamine-hydrolyzing) activity"/>
    <property type="evidence" value="ECO:0007669"/>
    <property type="project" value="InterPro"/>
</dbReference>
<dbReference type="Proteomes" id="UP000278252">
    <property type="component" value="Unassembled WGS sequence"/>
</dbReference>
<name>A0A1X7MVM7_9EURY</name>
<evidence type="ECO:0000313" key="5">
    <source>
        <dbReference type="Proteomes" id="UP000193969"/>
    </source>
</evidence>
<sequence>MEKKLFGFVTKCKTENTINNENSYNLQGQEIINEQVLIYMMQKLISIFNPYMSIATKNNIINKIGKGQTEIIMPTTNHLLMKIQGKSNTNGNKKSAITIVDSGLCERESHVLAEKLDTLLKDENGDLQDPGLYIEDFKRDLIGGLAFIARSNHWITCATDVLGVKSLWYSTEDGFAVASEKKYLEMTGYYNIEKVDPRSTLSYDTEEGTLHIYSNYELKPYVEPATKQPDEIIEQLYRLLGESVSRCLPPSMIGILFSGGVDSTLVSMLCKKYSKQDICCYVTGLENEIQAPDVQHAQKIANKLELPLKVIEVSLEETEEILKKIVPLIETTSVPMVGVALPTYIAARAAKEDGINVLFTGSGADEMFGGYNRHKKATDLNNECLKDTINIHLEDTYRDGLIASELKLDLRSPFLNKHVAEYALGIPAALKLNENGNKMILRQVAERAGIPAEFALRNKKAAQYGSKFDRAIEKLAKRAGYKNKTDYLKNMEKNYKPKLGVLFSSGKDCHFAMYKMEEAGYPIKCLITVKSKNPDSYMFHTPNINMASLQSEAMGIPLIEQETAGEKEVELDDLKKAIEKAKKEYGIEGVVTGALYSTYQKERIEGICSELGMNVYSPLWHMDQEEEMHKLLEENFHFLFSSIAAYGLSSKWLGKEITKKEIDELVKLNDKIGLNVAGEGGEFESFVLDCPLYSKRIEIKKSTIIDIDEYTARLNIEDAILVQKDRTQRE</sequence>
<reference evidence="3 6" key="3">
    <citation type="submission" date="2018-10" db="EMBL/GenBank/DDBJ databases">
        <title>Cultivation of a novel Methanohalophilus strain from Kebrit Deep of the Red Sea and a genomic comparison of members of the genus Methanohalophilus.</title>
        <authorList>
            <person name="Guan Y."/>
            <person name="Ngugi D.K."/>
            <person name="Stingl U."/>
        </authorList>
    </citation>
    <scope>NUCLEOTIDE SEQUENCE [LARGE SCALE GENOMIC DNA]</scope>
    <source>
        <strain evidence="3 6">DSM 7471</strain>
    </source>
</reference>
<dbReference type="Proteomes" id="UP000193969">
    <property type="component" value="Unassembled WGS sequence"/>
</dbReference>
<dbReference type="InterPro" id="IPR030662">
    <property type="entry name" value="DPH6/MJ0570"/>
</dbReference>
<evidence type="ECO:0000313" key="3">
    <source>
        <dbReference type="EMBL" id="RNI11300.1"/>
    </source>
</evidence>
<organism evidence="4 5">
    <name type="scientific">Methanohalophilus portucalensis FDF-1</name>
    <dbReference type="NCBI Taxonomy" id="523843"/>
    <lineage>
        <taxon>Archaea</taxon>
        <taxon>Methanobacteriati</taxon>
        <taxon>Methanobacteriota</taxon>
        <taxon>Stenosarchaea group</taxon>
        <taxon>Methanomicrobia</taxon>
        <taxon>Methanosarcinales</taxon>
        <taxon>Methanosarcinaceae</taxon>
        <taxon>Methanohalophilus</taxon>
    </lineage>
</organism>
<evidence type="ECO:0000313" key="4">
    <source>
        <dbReference type="EMBL" id="SMH28448.1"/>
    </source>
</evidence>
<reference evidence="4" key="1">
    <citation type="submission" date="2017-04" db="EMBL/GenBank/DDBJ databases">
        <authorList>
            <person name="Afonso C.L."/>
            <person name="Miller P.J."/>
            <person name="Scott M.A."/>
            <person name="Spackman E."/>
            <person name="Goraichik I."/>
            <person name="Dimitrov K.M."/>
            <person name="Suarez D.L."/>
            <person name="Swayne D.E."/>
        </authorList>
    </citation>
    <scope>NUCLEOTIDE SEQUENCE [LARGE SCALE GENOMIC DNA]</scope>
    <source>
        <strain evidence="4">FDF-1</strain>
    </source>
</reference>
<dbReference type="CDD" id="cd01991">
    <property type="entry name" value="Asn_synthase_B_C"/>
    <property type="match status" value="1"/>
</dbReference>
<dbReference type="InterPro" id="IPR022427">
    <property type="entry name" value="MJ0570_ATP-bd"/>
</dbReference>
<dbReference type="EMBL" id="RJJH01000011">
    <property type="protein sequence ID" value="RNI11300.1"/>
    <property type="molecule type" value="Genomic_DNA"/>
</dbReference>
<dbReference type="InterPro" id="IPR029055">
    <property type="entry name" value="Ntn_hydrolases_N"/>
</dbReference>
<dbReference type="PANTHER" id="PTHR12196">
    <property type="entry name" value="DOMAIN OF UNKNOWN FUNCTION 71 DUF71 -CONTAINING PROTEIN"/>
    <property type="match status" value="1"/>
</dbReference>
<evidence type="ECO:0000259" key="2">
    <source>
        <dbReference type="Pfam" id="PF01902"/>
    </source>
</evidence>
<dbReference type="NCBIfam" id="TIGR03679">
    <property type="entry name" value="arCOG00187"/>
    <property type="match status" value="1"/>
</dbReference>
<dbReference type="InterPro" id="IPR014729">
    <property type="entry name" value="Rossmann-like_a/b/a_fold"/>
</dbReference>
<protein>
    <submittedName>
        <fullName evidence="4">Asparagine synthase (Glutamine-hydrolysing)</fullName>
    </submittedName>
    <submittedName>
        <fullName evidence="3">Diphthine--ammonia ligase</fullName>
        <ecNumber evidence="3">6.3.1.14</ecNumber>
    </submittedName>
</protein>
<dbReference type="PANTHER" id="PTHR12196:SF2">
    <property type="entry name" value="DIPHTHINE--AMMONIA LIGASE"/>
    <property type="match status" value="1"/>
</dbReference>
<dbReference type="GO" id="GO:0006529">
    <property type="term" value="P:asparagine biosynthetic process"/>
    <property type="evidence" value="ECO:0007669"/>
    <property type="project" value="InterPro"/>
</dbReference>